<dbReference type="InterPro" id="IPR011008">
    <property type="entry name" value="Dimeric_a/b-barrel"/>
</dbReference>
<dbReference type="EMBL" id="JAKIKT010000004">
    <property type="protein sequence ID" value="MCL2914461.1"/>
    <property type="molecule type" value="Genomic_DNA"/>
</dbReference>
<dbReference type="RefSeq" id="WP_249249140.1">
    <property type="nucleotide sequence ID" value="NZ_JAKIKT010000004.1"/>
</dbReference>
<dbReference type="InterPro" id="IPR036388">
    <property type="entry name" value="WH-like_DNA-bd_sf"/>
</dbReference>
<keyword evidence="1" id="KW-0805">Transcription regulation</keyword>
<dbReference type="InterPro" id="IPR019887">
    <property type="entry name" value="Tscrpt_reg_AsnC/Lrp_C"/>
</dbReference>
<dbReference type="InterPro" id="IPR000485">
    <property type="entry name" value="AsnC-type_HTH_dom"/>
</dbReference>
<protein>
    <submittedName>
        <fullName evidence="5">Lrp/AsnC family transcriptional regulator</fullName>
    </submittedName>
</protein>
<dbReference type="Gene3D" id="1.10.10.10">
    <property type="entry name" value="Winged helix-like DNA-binding domain superfamily/Winged helix DNA-binding domain"/>
    <property type="match status" value="1"/>
</dbReference>
<gene>
    <name evidence="5" type="ORF">L2725_11865</name>
</gene>
<dbReference type="PANTHER" id="PTHR30154">
    <property type="entry name" value="LEUCINE-RESPONSIVE REGULATORY PROTEIN"/>
    <property type="match status" value="1"/>
</dbReference>
<evidence type="ECO:0000256" key="3">
    <source>
        <dbReference type="ARBA" id="ARBA00023163"/>
    </source>
</evidence>
<dbReference type="Pfam" id="PF13412">
    <property type="entry name" value="HTH_24"/>
    <property type="match status" value="1"/>
</dbReference>
<evidence type="ECO:0000256" key="1">
    <source>
        <dbReference type="ARBA" id="ARBA00023015"/>
    </source>
</evidence>
<dbReference type="PROSITE" id="PS50956">
    <property type="entry name" value="HTH_ASNC_2"/>
    <property type="match status" value="1"/>
</dbReference>
<dbReference type="CDD" id="cd00090">
    <property type="entry name" value="HTH_ARSR"/>
    <property type="match status" value="1"/>
</dbReference>
<evidence type="ECO:0000313" key="5">
    <source>
        <dbReference type="EMBL" id="MCL2914461.1"/>
    </source>
</evidence>
<proteinExistence type="predicted"/>
<dbReference type="InterPro" id="IPR036390">
    <property type="entry name" value="WH_DNA-bd_sf"/>
</dbReference>
<dbReference type="InterPro" id="IPR019888">
    <property type="entry name" value="Tscrpt_reg_AsnC-like"/>
</dbReference>
<feature type="domain" description="HTH asnC-type" evidence="4">
    <location>
        <begin position="6"/>
        <end position="67"/>
    </location>
</feature>
<keyword evidence="2" id="KW-0238">DNA-binding</keyword>
<dbReference type="InterPro" id="IPR019885">
    <property type="entry name" value="Tscrpt_reg_HTH_AsnC-type_CS"/>
</dbReference>
<dbReference type="SUPFAM" id="SSF54909">
    <property type="entry name" value="Dimeric alpha+beta barrel"/>
    <property type="match status" value="1"/>
</dbReference>
<accession>A0ABT0N9D6</accession>
<evidence type="ECO:0000256" key="2">
    <source>
        <dbReference type="ARBA" id="ARBA00023125"/>
    </source>
</evidence>
<dbReference type="Proteomes" id="UP001202831">
    <property type="component" value="Unassembled WGS sequence"/>
</dbReference>
<dbReference type="Pfam" id="PF01037">
    <property type="entry name" value="AsnC_trans_reg"/>
    <property type="match status" value="1"/>
</dbReference>
<dbReference type="SUPFAM" id="SSF46785">
    <property type="entry name" value="Winged helix' DNA-binding domain"/>
    <property type="match status" value="1"/>
</dbReference>
<dbReference type="SMART" id="SM00344">
    <property type="entry name" value="HTH_ASNC"/>
    <property type="match status" value="1"/>
</dbReference>
<evidence type="ECO:0000313" key="6">
    <source>
        <dbReference type="Proteomes" id="UP001202831"/>
    </source>
</evidence>
<sequence length="159" mass="17571">MTMSSLDKTDIAILRLLQTQGRIANQDLAAAVGLSPSPCSRRVKALEEGGYIQSYAAILAPAHFDLNLTVHIQVRMERHTQEILAGFEHQVLEYPEVLECSLLTGSESDYLLKVMVKDMDAYRTFLLDKLTSNAHIAGVHSSFVLKQVKSHSPLPIPGQ</sequence>
<keyword evidence="3" id="KW-0804">Transcription</keyword>
<name>A0ABT0N9D6_9GAMM</name>
<dbReference type="PRINTS" id="PR00033">
    <property type="entry name" value="HTHASNC"/>
</dbReference>
<organism evidence="5 6">
    <name type="scientific">Shewanella corallii</name>
    <dbReference type="NCBI Taxonomy" id="560080"/>
    <lineage>
        <taxon>Bacteria</taxon>
        <taxon>Pseudomonadati</taxon>
        <taxon>Pseudomonadota</taxon>
        <taxon>Gammaproteobacteria</taxon>
        <taxon>Alteromonadales</taxon>
        <taxon>Shewanellaceae</taxon>
        <taxon>Shewanella</taxon>
    </lineage>
</organism>
<dbReference type="Gene3D" id="3.30.70.920">
    <property type="match status" value="1"/>
</dbReference>
<keyword evidence="6" id="KW-1185">Reference proteome</keyword>
<dbReference type="PANTHER" id="PTHR30154:SF34">
    <property type="entry name" value="TRANSCRIPTIONAL REGULATOR AZLB"/>
    <property type="match status" value="1"/>
</dbReference>
<evidence type="ECO:0000259" key="4">
    <source>
        <dbReference type="PROSITE" id="PS50956"/>
    </source>
</evidence>
<comment type="caution">
    <text evidence="5">The sequence shown here is derived from an EMBL/GenBank/DDBJ whole genome shotgun (WGS) entry which is preliminary data.</text>
</comment>
<dbReference type="InterPro" id="IPR011991">
    <property type="entry name" value="ArsR-like_HTH"/>
</dbReference>
<dbReference type="PROSITE" id="PS00519">
    <property type="entry name" value="HTH_ASNC_1"/>
    <property type="match status" value="1"/>
</dbReference>
<reference evidence="5 6" key="1">
    <citation type="submission" date="2022-01" db="EMBL/GenBank/DDBJ databases">
        <title>Whole genome-based taxonomy of the Shewanellaceae.</title>
        <authorList>
            <person name="Martin-Rodriguez A.J."/>
        </authorList>
    </citation>
    <scope>NUCLEOTIDE SEQUENCE [LARGE SCALE GENOMIC DNA]</scope>
    <source>
        <strain evidence="5 6">DSM 21332</strain>
    </source>
</reference>